<keyword evidence="15" id="KW-1185">Reference proteome</keyword>
<reference evidence="14 15" key="1">
    <citation type="submission" date="2016-10" db="EMBL/GenBank/DDBJ databases">
        <authorList>
            <person name="Varghese N."/>
            <person name="Submissions S."/>
        </authorList>
    </citation>
    <scope>NUCLEOTIDE SEQUENCE [LARGE SCALE GENOMIC DNA]</scope>
    <source>
        <strain evidence="14 15">DSM 18839</strain>
    </source>
</reference>
<evidence type="ECO:0000256" key="6">
    <source>
        <dbReference type="ARBA" id="ARBA00022777"/>
    </source>
</evidence>
<evidence type="ECO:0000256" key="3">
    <source>
        <dbReference type="ARBA" id="ARBA00012438"/>
    </source>
</evidence>
<feature type="compositionally biased region" description="Low complexity" evidence="11">
    <location>
        <begin position="450"/>
        <end position="485"/>
    </location>
</feature>
<keyword evidence="6" id="KW-0418">Kinase</keyword>
<comment type="caution">
    <text evidence="14">The sequence shown here is derived from an EMBL/GenBank/DDBJ whole genome shotgun (WGS) entry which is preliminary data.</text>
</comment>
<dbReference type="InterPro" id="IPR050736">
    <property type="entry name" value="Sensor_HK_Regulatory"/>
</dbReference>
<dbReference type="Gene3D" id="6.10.340.10">
    <property type="match status" value="1"/>
</dbReference>
<protein>
    <recommendedName>
        <fullName evidence="3">histidine kinase</fullName>
        <ecNumber evidence="3">2.7.13.3</ecNumber>
    </recommendedName>
</protein>
<evidence type="ECO:0000313" key="15">
    <source>
        <dbReference type="Proteomes" id="UP000198615"/>
    </source>
</evidence>
<evidence type="ECO:0000256" key="4">
    <source>
        <dbReference type="ARBA" id="ARBA00022679"/>
    </source>
</evidence>
<dbReference type="EMBL" id="FNBW01000006">
    <property type="protein sequence ID" value="SDF77432.1"/>
    <property type="molecule type" value="Genomic_DNA"/>
</dbReference>
<keyword evidence="9 12" id="KW-0472">Membrane</keyword>
<proteinExistence type="predicted"/>
<evidence type="ECO:0000256" key="2">
    <source>
        <dbReference type="ARBA" id="ARBA00004370"/>
    </source>
</evidence>
<evidence type="ECO:0000256" key="11">
    <source>
        <dbReference type="SAM" id="MobiDB-lite"/>
    </source>
</evidence>
<keyword evidence="8" id="KW-0902">Two-component regulatory system</keyword>
<feature type="coiled-coil region" evidence="10">
    <location>
        <begin position="239"/>
        <end position="291"/>
    </location>
</feature>
<evidence type="ECO:0000256" key="10">
    <source>
        <dbReference type="SAM" id="Coils"/>
    </source>
</evidence>
<keyword evidence="5" id="KW-0547">Nucleotide-binding</keyword>
<dbReference type="Pfam" id="PF00512">
    <property type="entry name" value="HisKA"/>
    <property type="match status" value="1"/>
</dbReference>
<dbReference type="FunFam" id="1.10.287.130:FF:000038">
    <property type="entry name" value="Sensory transduction histidine kinase"/>
    <property type="match status" value="1"/>
</dbReference>
<evidence type="ECO:0000313" key="14">
    <source>
        <dbReference type="EMBL" id="SDF77432.1"/>
    </source>
</evidence>
<keyword evidence="7" id="KW-0067">ATP-binding</keyword>
<dbReference type="GO" id="GO:0005524">
    <property type="term" value="F:ATP binding"/>
    <property type="evidence" value="ECO:0007669"/>
    <property type="project" value="UniProtKB-KW"/>
</dbReference>
<feature type="transmembrane region" description="Helical" evidence="12">
    <location>
        <begin position="176"/>
        <end position="201"/>
    </location>
</feature>
<dbReference type="CDD" id="cd00082">
    <property type="entry name" value="HisKA"/>
    <property type="match status" value="1"/>
</dbReference>
<evidence type="ECO:0000256" key="8">
    <source>
        <dbReference type="ARBA" id="ARBA00023012"/>
    </source>
</evidence>
<dbReference type="InterPro" id="IPR003661">
    <property type="entry name" value="HisK_dim/P_dom"/>
</dbReference>
<dbReference type="InterPro" id="IPR003660">
    <property type="entry name" value="HAMP_dom"/>
</dbReference>
<dbReference type="AlphaFoldDB" id="A0A8G2BJU5"/>
<accession>A0A8G2BJU5</accession>
<dbReference type="GO" id="GO:0016020">
    <property type="term" value="C:membrane"/>
    <property type="evidence" value="ECO:0007669"/>
    <property type="project" value="UniProtKB-SubCell"/>
</dbReference>
<dbReference type="PROSITE" id="PS50885">
    <property type="entry name" value="HAMP"/>
    <property type="match status" value="1"/>
</dbReference>
<name>A0A8G2BJU5_9PROT</name>
<evidence type="ECO:0000256" key="12">
    <source>
        <dbReference type="SAM" id="Phobius"/>
    </source>
</evidence>
<gene>
    <name evidence="14" type="ORF">SAMN05660686_02310</name>
</gene>
<evidence type="ECO:0000256" key="5">
    <source>
        <dbReference type="ARBA" id="ARBA00022741"/>
    </source>
</evidence>
<dbReference type="PANTHER" id="PTHR43711">
    <property type="entry name" value="TWO-COMPONENT HISTIDINE KINASE"/>
    <property type="match status" value="1"/>
</dbReference>
<evidence type="ECO:0000256" key="1">
    <source>
        <dbReference type="ARBA" id="ARBA00000085"/>
    </source>
</evidence>
<feature type="region of interest" description="Disordered" evidence="11">
    <location>
        <begin position="450"/>
        <end position="497"/>
    </location>
</feature>
<evidence type="ECO:0000256" key="9">
    <source>
        <dbReference type="ARBA" id="ARBA00023136"/>
    </source>
</evidence>
<organism evidence="14 15">
    <name type="scientific">Thalassobaculum litoreum DSM 18839</name>
    <dbReference type="NCBI Taxonomy" id="1123362"/>
    <lineage>
        <taxon>Bacteria</taxon>
        <taxon>Pseudomonadati</taxon>
        <taxon>Pseudomonadota</taxon>
        <taxon>Alphaproteobacteria</taxon>
        <taxon>Rhodospirillales</taxon>
        <taxon>Thalassobaculaceae</taxon>
        <taxon>Thalassobaculum</taxon>
    </lineage>
</organism>
<feature type="domain" description="HAMP" evidence="13">
    <location>
        <begin position="199"/>
        <end position="251"/>
    </location>
</feature>
<evidence type="ECO:0000256" key="7">
    <source>
        <dbReference type="ARBA" id="ARBA00022840"/>
    </source>
</evidence>
<keyword evidence="12" id="KW-0812">Transmembrane</keyword>
<evidence type="ECO:0000259" key="13">
    <source>
        <dbReference type="PROSITE" id="PS50885"/>
    </source>
</evidence>
<dbReference type="EC" id="2.7.13.3" evidence="3"/>
<dbReference type="SUPFAM" id="SSF47384">
    <property type="entry name" value="Homodimeric domain of signal transducing histidine kinase"/>
    <property type="match status" value="1"/>
</dbReference>
<dbReference type="InterPro" id="IPR036097">
    <property type="entry name" value="HisK_dim/P_sf"/>
</dbReference>
<dbReference type="CDD" id="cd06225">
    <property type="entry name" value="HAMP"/>
    <property type="match status" value="1"/>
</dbReference>
<sequence>MRGPRENEDPTVKAAAAKPDSLVRRGLSRVYRFRSVRMAFLAVILPLVITVVGGFFVLLEVETYNDAVERLEMKLDRTLASNSVMLARAVWERNEALIASQAVPALIDPDLIGIFITDRAGRTLADFGARETPLGKSITGEAPIRFDAGADLQEAGRLELVMTDAGIRASARSRTLVLIAFAILLSVAIVFAAQAAFDLVIGRPLKELQKAIDSTRLGAPREEVQWSGADEVARVIEAFNRMQRRHTAYENALDEARIDLEQRVEERTVELKRARDEARAANRAKSAFLANMSHELRTPLNAIIGFAEVLKNQKFGPLGDERYSSYAEIVRTSGTHLLDLINDLLDLSRAEAGGLIPADSTLAVDAQIRRAIDMSRTEIDASGLTVRVAVDADVPARRSTTAGRCRSSWPIPASAFPRTRSTRCWSPSPSSIPACTGNTAAPGSGCPCAGPSPRPMAARSLSRARSARGPGSPSSCRPGAPCRRPTTLRRRKPDRQVRRCPGYRMRSRKIVSAIGVS</sequence>
<dbReference type="PANTHER" id="PTHR43711:SF1">
    <property type="entry name" value="HISTIDINE KINASE 1"/>
    <property type="match status" value="1"/>
</dbReference>
<keyword evidence="12" id="KW-1133">Transmembrane helix</keyword>
<comment type="catalytic activity">
    <reaction evidence="1">
        <text>ATP + protein L-histidine = ADP + protein N-phospho-L-histidine.</text>
        <dbReference type="EC" id="2.7.13.3"/>
    </reaction>
</comment>
<keyword evidence="10" id="KW-0175">Coiled coil</keyword>
<keyword evidence="4" id="KW-0808">Transferase</keyword>
<dbReference type="Gene3D" id="1.10.287.130">
    <property type="match status" value="1"/>
</dbReference>
<dbReference type="Proteomes" id="UP000198615">
    <property type="component" value="Unassembled WGS sequence"/>
</dbReference>
<comment type="subcellular location">
    <subcellularLocation>
        <location evidence="2">Membrane</location>
    </subcellularLocation>
</comment>
<dbReference type="GO" id="GO:0000155">
    <property type="term" value="F:phosphorelay sensor kinase activity"/>
    <property type="evidence" value="ECO:0007669"/>
    <property type="project" value="InterPro"/>
</dbReference>
<dbReference type="SMART" id="SM00388">
    <property type="entry name" value="HisKA"/>
    <property type="match status" value="1"/>
</dbReference>
<feature type="transmembrane region" description="Helical" evidence="12">
    <location>
        <begin position="38"/>
        <end position="59"/>
    </location>
</feature>